<gene>
    <name evidence="1" type="ORF">SAMN04487965_0084</name>
</gene>
<reference evidence="2" key="1">
    <citation type="submission" date="2016-11" db="EMBL/GenBank/DDBJ databases">
        <authorList>
            <person name="Varghese N."/>
            <person name="Submissions S."/>
        </authorList>
    </citation>
    <scope>NUCLEOTIDE SEQUENCE [LARGE SCALE GENOMIC DNA]</scope>
    <source>
        <strain evidence="2">CGMCC 1.7063</strain>
    </source>
</reference>
<evidence type="ECO:0000313" key="1">
    <source>
        <dbReference type="EMBL" id="SHE52759.1"/>
    </source>
</evidence>
<proteinExistence type="predicted"/>
<dbReference type="Proteomes" id="UP000184170">
    <property type="component" value="Unassembled WGS sequence"/>
</dbReference>
<sequence>MMVLTIGCAQHSDSSEIVINEVTGSGTDENKTEFCSDFTVSLESAEDFFRKAKPISLKQLHDEHDYLPCYSYGTASVGSKSCTWEIRAGNTAELKCGTTVQLFACDDCLPPQ</sequence>
<dbReference type="AlphaFoldDB" id="A0A1M4U7L4"/>
<keyword evidence="2" id="KW-1185">Reference proteome</keyword>
<dbReference type="EMBL" id="FQVA01000001">
    <property type="protein sequence ID" value="SHE52759.1"/>
    <property type="molecule type" value="Genomic_DNA"/>
</dbReference>
<organism evidence="1 2">
    <name type="scientific">Microbulbifer donghaiensis</name>
    <dbReference type="NCBI Taxonomy" id="494016"/>
    <lineage>
        <taxon>Bacteria</taxon>
        <taxon>Pseudomonadati</taxon>
        <taxon>Pseudomonadota</taxon>
        <taxon>Gammaproteobacteria</taxon>
        <taxon>Cellvibrionales</taxon>
        <taxon>Microbulbiferaceae</taxon>
        <taxon>Microbulbifer</taxon>
    </lineage>
</organism>
<evidence type="ECO:0000313" key="2">
    <source>
        <dbReference type="Proteomes" id="UP000184170"/>
    </source>
</evidence>
<name>A0A1M4U7L4_9GAMM</name>
<protein>
    <submittedName>
        <fullName evidence="1">Uncharacterized protein</fullName>
    </submittedName>
</protein>
<accession>A0A1M4U7L4</accession>